<dbReference type="AlphaFoldDB" id="A0A484ZNU9"/>
<evidence type="ECO:0008006" key="3">
    <source>
        <dbReference type="Google" id="ProtNLM"/>
    </source>
</evidence>
<accession>A0A484ZNU9</accession>
<organism evidence="1 2">
    <name type="scientific">Budvicia aquatica</name>
    <dbReference type="NCBI Taxonomy" id="82979"/>
    <lineage>
        <taxon>Bacteria</taxon>
        <taxon>Pseudomonadati</taxon>
        <taxon>Pseudomonadota</taxon>
        <taxon>Gammaproteobacteria</taxon>
        <taxon>Enterobacterales</taxon>
        <taxon>Budviciaceae</taxon>
        <taxon>Budvicia</taxon>
    </lineage>
</organism>
<evidence type="ECO:0000313" key="2">
    <source>
        <dbReference type="Proteomes" id="UP000373449"/>
    </source>
</evidence>
<gene>
    <name evidence="1" type="ORF">NCTC12282_04091</name>
</gene>
<proteinExistence type="predicted"/>
<evidence type="ECO:0000313" key="1">
    <source>
        <dbReference type="EMBL" id="VFS49658.1"/>
    </source>
</evidence>
<dbReference type="Proteomes" id="UP000373449">
    <property type="component" value="Unassembled WGS sequence"/>
</dbReference>
<reference evidence="1 2" key="1">
    <citation type="submission" date="2019-03" db="EMBL/GenBank/DDBJ databases">
        <authorList>
            <consortium name="Pathogen Informatics"/>
        </authorList>
    </citation>
    <scope>NUCLEOTIDE SEQUENCE [LARGE SCALE GENOMIC DNA]</scope>
    <source>
        <strain evidence="1 2">NCTC12282</strain>
    </source>
</reference>
<name>A0A484ZNU9_9GAMM</name>
<sequence>MVIGYWHITACWKKQVTQLCEQLPAGADFDLSQLGVIDTAGAALLSQLLGAERISHLRVIAPQLPEERRVLLETVANALSGYGQQPPTKAQSGIVEWLAMVGQSVDDFWQDAKALLGFTGLTLEGYSAVCSGRLAGG</sequence>
<protein>
    <recommendedName>
        <fullName evidence="3">STAS domain-containing protein</fullName>
    </recommendedName>
</protein>
<dbReference type="EMBL" id="CAADJA010000002">
    <property type="protein sequence ID" value="VFS49658.1"/>
    <property type="molecule type" value="Genomic_DNA"/>
</dbReference>